<evidence type="ECO:0000256" key="13">
    <source>
        <dbReference type="SAM" id="Phobius"/>
    </source>
</evidence>
<dbReference type="NCBIfam" id="TIGR00797">
    <property type="entry name" value="matE"/>
    <property type="match status" value="1"/>
</dbReference>
<evidence type="ECO:0000256" key="12">
    <source>
        <dbReference type="ARBA" id="ARBA00031636"/>
    </source>
</evidence>
<dbReference type="InterPro" id="IPR050222">
    <property type="entry name" value="MATE_MdtK"/>
</dbReference>
<keyword evidence="10" id="KW-0406">Ion transport</keyword>
<dbReference type="PANTHER" id="PTHR43298:SF2">
    <property type="entry name" value="FMN_FAD EXPORTER YEEO-RELATED"/>
    <property type="match status" value="1"/>
</dbReference>
<evidence type="ECO:0000313" key="15">
    <source>
        <dbReference type="Proteomes" id="UP001285244"/>
    </source>
</evidence>
<evidence type="ECO:0000256" key="1">
    <source>
        <dbReference type="ARBA" id="ARBA00003408"/>
    </source>
</evidence>
<sequence length="446" mass="48791">MEKNKMATMPVPQLLLNMGLPMMLSMLGQALYNVVDTFYVSRIQGMANAGEMAINALTMAFPIQMLIIALGVGTGVGINALISRLLGMKEIRKAENAAGNALCMSLLYFVGLFLFGIFGTQAFISSQTENAIVAQFGIDYLRIIAIFSLGTLVYMCLEKITVATGRTKITMMTQLAGAITNIVLDPILIYGWLGLPVMGVKGAAIATVIGQFVSLISLGLFYVNKHPILSIHGSDFHLQADILRNLYRVGVPAIMMQLLVPIMSYAMNLILGGISEASITAYGIYYKLQNFVFMPAYGLNNASIPIISYNYGAGKQDRIRSTIRWALIDSMVIMGIGVILLEGWTEPIVSIFAVSQETMALCVWALRIIVWGFFFAGANIILQGVCQALGNGKYSLIISLIRFLLIPLPFAFLIHSQLHVWFAIPLGEMVGMIVAILLTKHLYKNM</sequence>
<evidence type="ECO:0000256" key="6">
    <source>
        <dbReference type="ARBA" id="ARBA00022449"/>
    </source>
</evidence>
<comment type="caution">
    <text evidence="14">The sequence shown here is derived from an EMBL/GenBank/DDBJ whole genome shotgun (WGS) entry which is preliminary data.</text>
</comment>
<keyword evidence="15" id="KW-1185">Reference proteome</keyword>
<evidence type="ECO:0000256" key="7">
    <source>
        <dbReference type="ARBA" id="ARBA00022475"/>
    </source>
</evidence>
<evidence type="ECO:0000313" key="14">
    <source>
        <dbReference type="EMBL" id="MDX8417222.1"/>
    </source>
</evidence>
<evidence type="ECO:0000256" key="3">
    <source>
        <dbReference type="ARBA" id="ARBA00010199"/>
    </source>
</evidence>
<keyword evidence="8 13" id="KW-0812">Transmembrane</keyword>
<dbReference type="PANTHER" id="PTHR43298">
    <property type="entry name" value="MULTIDRUG RESISTANCE PROTEIN NORM-RELATED"/>
    <property type="match status" value="1"/>
</dbReference>
<feature type="transmembrane region" description="Helical" evidence="13">
    <location>
        <begin position="12"/>
        <end position="32"/>
    </location>
</feature>
<proteinExistence type="inferred from homology"/>
<reference evidence="14 15" key="1">
    <citation type="submission" date="2022-03" db="EMBL/GenBank/DDBJ databases">
        <title>Novel taxa within the pig intestine.</title>
        <authorList>
            <person name="Wylensek D."/>
            <person name="Bishof K."/>
            <person name="Afrizal A."/>
            <person name="Clavel T."/>
        </authorList>
    </citation>
    <scope>NUCLEOTIDE SEQUENCE [LARGE SCALE GENOMIC DNA]</scope>
    <source>
        <strain evidence="14 15">Cla-KB-P134</strain>
    </source>
</reference>
<keyword evidence="7" id="KW-1003">Cell membrane</keyword>
<dbReference type="RefSeq" id="WP_320325518.1">
    <property type="nucleotide sequence ID" value="NZ_JALBUS010000006.1"/>
</dbReference>
<keyword evidence="9 13" id="KW-1133">Transmembrane helix</keyword>
<evidence type="ECO:0000256" key="8">
    <source>
        <dbReference type="ARBA" id="ARBA00022692"/>
    </source>
</evidence>
<keyword evidence="5" id="KW-0813">Transport</keyword>
<feature type="transmembrane region" description="Helical" evidence="13">
    <location>
        <begin position="52"/>
        <end position="82"/>
    </location>
</feature>
<comment type="function">
    <text evidence="1">Multidrug efflux pump.</text>
</comment>
<evidence type="ECO:0000256" key="2">
    <source>
        <dbReference type="ARBA" id="ARBA00004651"/>
    </source>
</evidence>
<feature type="transmembrane region" description="Helical" evidence="13">
    <location>
        <begin position="394"/>
        <end position="414"/>
    </location>
</feature>
<organism evidence="14 15">
    <name type="scientific">Absicoccus intestinalis</name>
    <dbReference type="NCBI Taxonomy" id="2926319"/>
    <lineage>
        <taxon>Bacteria</taxon>
        <taxon>Bacillati</taxon>
        <taxon>Bacillota</taxon>
        <taxon>Erysipelotrichia</taxon>
        <taxon>Erysipelotrichales</taxon>
        <taxon>Erysipelotrichaceae</taxon>
        <taxon>Absicoccus</taxon>
    </lineage>
</organism>
<dbReference type="InterPro" id="IPR002528">
    <property type="entry name" value="MATE_fam"/>
</dbReference>
<feature type="transmembrane region" description="Helical" evidence="13">
    <location>
        <begin position="420"/>
        <end position="439"/>
    </location>
</feature>
<name>A0ABU4WP10_9FIRM</name>
<evidence type="ECO:0000256" key="10">
    <source>
        <dbReference type="ARBA" id="ARBA00023065"/>
    </source>
</evidence>
<accession>A0ABU4WP10</accession>
<evidence type="ECO:0000256" key="11">
    <source>
        <dbReference type="ARBA" id="ARBA00023136"/>
    </source>
</evidence>
<comment type="similarity">
    <text evidence="3">Belongs to the multi antimicrobial extrusion (MATE) (TC 2.A.66.1) family.</text>
</comment>
<protein>
    <recommendedName>
        <fullName evidence="4">Probable multidrug resistance protein NorM</fullName>
    </recommendedName>
    <alternativeName>
        <fullName evidence="12">Multidrug-efflux transporter</fullName>
    </alternativeName>
</protein>
<feature type="transmembrane region" description="Helical" evidence="13">
    <location>
        <begin position="291"/>
        <end position="311"/>
    </location>
</feature>
<dbReference type="PIRSF" id="PIRSF006603">
    <property type="entry name" value="DinF"/>
    <property type="match status" value="1"/>
</dbReference>
<keyword evidence="6" id="KW-0050">Antiport</keyword>
<dbReference type="EMBL" id="JALBUS010000006">
    <property type="protein sequence ID" value="MDX8417222.1"/>
    <property type="molecule type" value="Genomic_DNA"/>
</dbReference>
<feature type="transmembrane region" description="Helical" evidence="13">
    <location>
        <begin position="204"/>
        <end position="223"/>
    </location>
</feature>
<evidence type="ECO:0000256" key="4">
    <source>
        <dbReference type="ARBA" id="ARBA00020268"/>
    </source>
</evidence>
<feature type="transmembrane region" description="Helical" evidence="13">
    <location>
        <begin position="136"/>
        <end position="157"/>
    </location>
</feature>
<comment type="subcellular location">
    <subcellularLocation>
        <location evidence="2">Cell membrane</location>
        <topology evidence="2">Multi-pass membrane protein</topology>
    </subcellularLocation>
</comment>
<evidence type="ECO:0000256" key="5">
    <source>
        <dbReference type="ARBA" id="ARBA00022448"/>
    </source>
</evidence>
<dbReference type="Pfam" id="PF01554">
    <property type="entry name" value="MatE"/>
    <property type="match status" value="2"/>
</dbReference>
<keyword evidence="11 13" id="KW-0472">Membrane</keyword>
<feature type="transmembrane region" description="Helical" evidence="13">
    <location>
        <begin position="169"/>
        <end position="192"/>
    </location>
</feature>
<feature type="transmembrane region" description="Helical" evidence="13">
    <location>
        <begin position="364"/>
        <end position="382"/>
    </location>
</feature>
<feature type="transmembrane region" description="Helical" evidence="13">
    <location>
        <begin position="102"/>
        <end position="124"/>
    </location>
</feature>
<feature type="transmembrane region" description="Helical" evidence="13">
    <location>
        <begin position="323"/>
        <end position="344"/>
    </location>
</feature>
<evidence type="ECO:0000256" key="9">
    <source>
        <dbReference type="ARBA" id="ARBA00022989"/>
    </source>
</evidence>
<dbReference type="Proteomes" id="UP001285244">
    <property type="component" value="Unassembled WGS sequence"/>
</dbReference>
<gene>
    <name evidence="14" type="ORF">MOZ64_05120</name>
</gene>
<dbReference type="InterPro" id="IPR048279">
    <property type="entry name" value="MdtK-like"/>
</dbReference>